<dbReference type="SMART" id="SM00342">
    <property type="entry name" value="HTH_ARAC"/>
    <property type="match status" value="1"/>
</dbReference>
<dbReference type="PANTHER" id="PTHR43280:SF34">
    <property type="entry name" value="ARAC-FAMILY TRANSCRIPTIONAL REGULATOR"/>
    <property type="match status" value="1"/>
</dbReference>
<evidence type="ECO:0000256" key="2">
    <source>
        <dbReference type="ARBA" id="ARBA00023125"/>
    </source>
</evidence>
<dbReference type="EMBL" id="SGXF01000005">
    <property type="protein sequence ID" value="RZS94064.1"/>
    <property type="molecule type" value="Genomic_DNA"/>
</dbReference>
<comment type="caution">
    <text evidence="5">The sequence shown here is derived from an EMBL/GenBank/DDBJ whole genome shotgun (WGS) entry which is preliminary data.</text>
</comment>
<organism evidence="5 6">
    <name type="scientific">Cuneatibacter caecimuris</name>
    <dbReference type="NCBI Taxonomy" id="1796618"/>
    <lineage>
        <taxon>Bacteria</taxon>
        <taxon>Bacillati</taxon>
        <taxon>Bacillota</taxon>
        <taxon>Clostridia</taxon>
        <taxon>Lachnospirales</taxon>
        <taxon>Lachnospiraceae</taxon>
        <taxon>Cuneatibacter</taxon>
    </lineage>
</organism>
<evidence type="ECO:0000259" key="4">
    <source>
        <dbReference type="PROSITE" id="PS01124"/>
    </source>
</evidence>
<dbReference type="PROSITE" id="PS01124">
    <property type="entry name" value="HTH_ARAC_FAMILY_2"/>
    <property type="match status" value="1"/>
</dbReference>
<dbReference type="InterPro" id="IPR009057">
    <property type="entry name" value="Homeodomain-like_sf"/>
</dbReference>
<proteinExistence type="predicted"/>
<dbReference type="RefSeq" id="WP_130435700.1">
    <property type="nucleotide sequence ID" value="NZ_SGXF01000005.1"/>
</dbReference>
<dbReference type="InterPro" id="IPR018060">
    <property type="entry name" value="HTH_AraC"/>
</dbReference>
<dbReference type="Gene3D" id="1.10.10.60">
    <property type="entry name" value="Homeodomain-like"/>
    <property type="match status" value="2"/>
</dbReference>
<evidence type="ECO:0000256" key="3">
    <source>
        <dbReference type="ARBA" id="ARBA00023163"/>
    </source>
</evidence>
<dbReference type="AlphaFoldDB" id="A0A4Q7P2Q6"/>
<sequence>MIVKDRLFLLEQSDSFFRSAQTLPDSHGACRIIICLGEFLRFSASGRETELHCRQFQIIPPDEACTITQPVPQRANFLYLSLEPGFWDICAFRGPHTLYAAAKLPAAESCLEDRELENILALASKITSEYQMESQSYYAFRYSWISEILMDIYKNISPACPGPEENSVIPEIIRFLENSFTQKISIDMLSAKFFVSKYHLMRQFKKETGCTIHHFILNKRINHACSLMLRQVPPSEACYLSGFTDYSLFFKSFTKITGFSPSQYPSGLHSQTG</sequence>
<feature type="domain" description="HTH araC/xylS-type" evidence="4">
    <location>
        <begin position="170"/>
        <end position="267"/>
    </location>
</feature>
<protein>
    <submittedName>
        <fullName evidence="5">AraC-like DNA-binding protein</fullName>
    </submittedName>
</protein>
<evidence type="ECO:0000256" key="1">
    <source>
        <dbReference type="ARBA" id="ARBA00023015"/>
    </source>
</evidence>
<dbReference type="GO" id="GO:0003700">
    <property type="term" value="F:DNA-binding transcription factor activity"/>
    <property type="evidence" value="ECO:0007669"/>
    <property type="project" value="InterPro"/>
</dbReference>
<keyword evidence="3" id="KW-0804">Transcription</keyword>
<keyword evidence="2 5" id="KW-0238">DNA-binding</keyword>
<dbReference type="SUPFAM" id="SSF46689">
    <property type="entry name" value="Homeodomain-like"/>
    <property type="match status" value="2"/>
</dbReference>
<reference evidence="5 6" key="1">
    <citation type="submission" date="2019-02" db="EMBL/GenBank/DDBJ databases">
        <title>Genomic Encyclopedia of Type Strains, Phase IV (KMG-IV): sequencing the most valuable type-strain genomes for metagenomic binning, comparative biology and taxonomic classification.</title>
        <authorList>
            <person name="Goeker M."/>
        </authorList>
    </citation>
    <scope>NUCLEOTIDE SEQUENCE [LARGE SCALE GENOMIC DNA]</scope>
    <source>
        <strain evidence="5 6">DSM 29486</strain>
    </source>
</reference>
<dbReference type="PANTHER" id="PTHR43280">
    <property type="entry name" value="ARAC-FAMILY TRANSCRIPTIONAL REGULATOR"/>
    <property type="match status" value="1"/>
</dbReference>
<gene>
    <name evidence="5" type="ORF">EV209_2430</name>
</gene>
<evidence type="ECO:0000313" key="5">
    <source>
        <dbReference type="EMBL" id="RZS94064.1"/>
    </source>
</evidence>
<keyword evidence="6" id="KW-1185">Reference proteome</keyword>
<name>A0A4Q7P2Q6_9FIRM</name>
<keyword evidence="1" id="KW-0805">Transcription regulation</keyword>
<dbReference type="Proteomes" id="UP000292927">
    <property type="component" value="Unassembled WGS sequence"/>
</dbReference>
<dbReference type="Pfam" id="PF12833">
    <property type="entry name" value="HTH_18"/>
    <property type="match status" value="1"/>
</dbReference>
<evidence type="ECO:0000313" key="6">
    <source>
        <dbReference type="Proteomes" id="UP000292927"/>
    </source>
</evidence>
<dbReference type="GO" id="GO:0043565">
    <property type="term" value="F:sequence-specific DNA binding"/>
    <property type="evidence" value="ECO:0007669"/>
    <property type="project" value="InterPro"/>
</dbReference>
<dbReference type="OrthoDB" id="9774814at2"/>
<accession>A0A4Q7P2Q6</accession>